<evidence type="ECO:0000313" key="2">
    <source>
        <dbReference type="Proteomes" id="UP001175211"/>
    </source>
</evidence>
<dbReference type="RefSeq" id="XP_060321834.1">
    <property type="nucleotide sequence ID" value="XM_060474962.1"/>
</dbReference>
<dbReference type="GeneID" id="85358510"/>
<name>A0AA39J2L5_ARMTA</name>
<protein>
    <submittedName>
        <fullName evidence="1">Uncharacterized protein</fullName>
    </submittedName>
</protein>
<proteinExistence type="predicted"/>
<dbReference type="AlphaFoldDB" id="A0AA39J2L5"/>
<dbReference type="Proteomes" id="UP001175211">
    <property type="component" value="Unassembled WGS sequence"/>
</dbReference>
<dbReference type="EMBL" id="JAUEPS010000168">
    <property type="protein sequence ID" value="KAK0434977.1"/>
    <property type="molecule type" value="Genomic_DNA"/>
</dbReference>
<accession>A0AA39J2L5</accession>
<gene>
    <name evidence="1" type="ORF">EV420DRAFT_1595046</name>
</gene>
<reference evidence="1" key="1">
    <citation type="submission" date="2023-06" db="EMBL/GenBank/DDBJ databases">
        <authorList>
            <consortium name="Lawrence Berkeley National Laboratory"/>
            <person name="Ahrendt S."/>
            <person name="Sahu N."/>
            <person name="Indic B."/>
            <person name="Wong-Bajracharya J."/>
            <person name="Merenyi Z."/>
            <person name="Ke H.-M."/>
            <person name="Monk M."/>
            <person name="Kocsube S."/>
            <person name="Drula E."/>
            <person name="Lipzen A."/>
            <person name="Balint B."/>
            <person name="Henrissat B."/>
            <person name="Andreopoulos B."/>
            <person name="Martin F.M."/>
            <person name="Harder C.B."/>
            <person name="Rigling D."/>
            <person name="Ford K.L."/>
            <person name="Foster G.D."/>
            <person name="Pangilinan J."/>
            <person name="Papanicolaou A."/>
            <person name="Barry K."/>
            <person name="LaButti K."/>
            <person name="Viragh M."/>
            <person name="Koriabine M."/>
            <person name="Yan M."/>
            <person name="Riley R."/>
            <person name="Champramary S."/>
            <person name="Plett K.L."/>
            <person name="Tsai I.J."/>
            <person name="Slot J."/>
            <person name="Sipos G."/>
            <person name="Plett J."/>
            <person name="Nagy L.G."/>
            <person name="Grigoriev I.V."/>
        </authorList>
    </citation>
    <scope>NUCLEOTIDE SEQUENCE</scope>
    <source>
        <strain evidence="1">CCBAS 213</strain>
    </source>
</reference>
<keyword evidence="2" id="KW-1185">Reference proteome</keyword>
<evidence type="ECO:0000313" key="1">
    <source>
        <dbReference type="EMBL" id="KAK0434977.1"/>
    </source>
</evidence>
<sequence length="115" mass="12763">MPMRTLMALVEIAIVLVLIHICEYTSTILNRLTVQHQSDGIHRDGFQSCPSQHSHQKYIPSSSLCRGRAIPLLHKTPLGPSSISLLSTASATDRSTVTLSHLNLHERLTHGRSHH</sequence>
<comment type="caution">
    <text evidence="1">The sequence shown here is derived from an EMBL/GenBank/DDBJ whole genome shotgun (WGS) entry which is preliminary data.</text>
</comment>
<organism evidence="1 2">
    <name type="scientific">Armillaria tabescens</name>
    <name type="common">Ringless honey mushroom</name>
    <name type="synonym">Agaricus tabescens</name>
    <dbReference type="NCBI Taxonomy" id="1929756"/>
    <lineage>
        <taxon>Eukaryota</taxon>
        <taxon>Fungi</taxon>
        <taxon>Dikarya</taxon>
        <taxon>Basidiomycota</taxon>
        <taxon>Agaricomycotina</taxon>
        <taxon>Agaricomycetes</taxon>
        <taxon>Agaricomycetidae</taxon>
        <taxon>Agaricales</taxon>
        <taxon>Marasmiineae</taxon>
        <taxon>Physalacriaceae</taxon>
        <taxon>Desarmillaria</taxon>
    </lineage>
</organism>